<evidence type="ECO:0000313" key="1">
    <source>
        <dbReference type="EMBL" id="CAI0395247.1"/>
    </source>
</evidence>
<evidence type="ECO:0000313" key="2">
    <source>
        <dbReference type="Proteomes" id="UP001154282"/>
    </source>
</evidence>
<dbReference type="EMBL" id="CAMGYJ010000003">
    <property type="protein sequence ID" value="CAI0395247.1"/>
    <property type="molecule type" value="Genomic_DNA"/>
</dbReference>
<gene>
    <name evidence="1" type="ORF">LITE_LOCUS8643</name>
</gene>
<dbReference type="AlphaFoldDB" id="A0AAV0ICM6"/>
<keyword evidence="2" id="KW-1185">Reference proteome</keyword>
<organism evidence="1 2">
    <name type="scientific">Linum tenue</name>
    <dbReference type="NCBI Taxonomy" id="586396"/>
    <lineage>
        <taxon>Eukaryota</taxon>
        <taxon>Viridiplantae</taxon>
        <taxon>Streptophyta</taxon>
        <taxon>Embryophyta</taxon>
        <taxon>Tracheophyta</taxon>
        <taxon>Spermatophyta</taxon>
        <taxon>Magnoliopsida</taxon>
        <taxon>eudicotyledons</taxon>
        <taxon>Gunneridae</taxon>
        <taxon>Pentapetalae</taxon>
        <taxon>rosids</taxon>
        <taxon>fabids</taxon>
        <taxon>Malpighiales</taxon>
        <taxon>Linaceae</taxon>
        <taxon>Linum</taxon>
    </lineage>
</organism>
<name>A0AAV0ICM6_9ROSI</name>
<comment type="caution">
    <text evidence="1">The sequence shown here is derived from an EMBL/GenBank/DDBJ whole genome shotgun (WGS) entry which is preliminary data.</text>
</comment>
<accession>A0AAV0ICM6</accession>
<protein>
    <submittedName>
        <fullName evidence="1">Uncharacterized protein</fullName>
    </submittedName>
</protein>
<sequence>MASCLLSTLPDDPRDCALQLRLLHAWKSGDPSVPDQFFAFSTLWVDASGTFIEGISHRSFAEALSGCLSIGSLYVIREFAMCDPQASFRACNFHRCLVITPATKLEDVTASSIGFTTKSFQKGAGFLYVFGCGDHFRQYLMHGALVDLGRNEAVVLAFGGLTMTQLRGEVNGSSTSSTRVVVNPLIHEADAIKLRYTTEVGSARYIVFDTEDKIRQYLYNSFRTIEELHQILASDYNPDQRFWCAPIRVFDALVDIENDKKDFLVQKGFGKFFGVVLDEFDKYMGSWINNQYNTTDHTLTLPNGTVHHVVEDDFELVYGLPRGDTEVPSPTMKTDPGSLFPATLYELGDAVKRTRDVETWFKLFFVFLINSLCIGSSHDVERKFGHLVSNEMLLRFNNFNWCKYFLQLFKYTIAFEPKGNRRADYYFLVVLYLVKSNKTNNSDCLLSGFLVML</sequence>
<reference evidence="1" key="1">
    <citation type="submission" date="2022-08" db="EMBL/GenBank/DDBJ databases">
        <authorList>
            <person name="Gutierrez-Valencia J."/>
        </authorList>
    </citation>
    <scope>NUCLEOTIDE SEQUENCE</scope>
</reference>
<dbReference type="Proteomes" id="UP001154282">
    <property type="component" value="Unassembled WGS sequence"/>
</dbReference>
<proteinExistence type="predicted"/>